<keyword evidence="2" id="KW-0539">Nucleus</keyword>
<dbReference type="GO" id="GO:0005737">
    <property type="term" value="C:cytoplasm"/>
    <property type="evidence" value="ECO:0007669"/>
    <property type="project" value="UniProtKB-SubCell"/>
</dbReference>
<dbReference type="OrthoDB" id="6507044at2759"/>
<dbReference type="GO" id="GO:0005635">
    <property type="term" value="C:nuclear envelope"/>
    <property type="evidence" value="ECO:0007669"/>
    <property type="project" value="UniProtKB-ARBA"/>
</dbReference>
<evidence type="ECO:0000313" key="5">
    <source>
        <dbReference type="Proteomes" id="UP001153069"/>
    </source>
</evidence>
<dbReference type="SUPFAM" id="SSF54427">
    <property type="entry name" value="NTF2-like"/>
    <property type="match status" value="1"/>
</dbReference>
<comment type="caution">
    <text evidence="4">The sequence shown here is derived from an EMBL/GenBank/DDBJ whole genome shotgun (WGS) entry which is preliminary data.</text>
</comment>
<comment type="subcellular location">
    <subcellularLocation>
        <location evidence="2">Cytoplasm</location>
    </subcellularLocation>
    <subcellularLocation>
        <location evidence="2">Nucleus</location>
    </subcellularLocation>
</comment>
<keyword evidence="5" id="KW-1185">Reference proteome</keyword>
<gene>
    <name evidence="4" type="ORF">SEMRO_1226_G254190.1</name>
</gene>
<dbReference type="InterPro" id="IPR018222">
    <property type="entry name" value="Nuclear_transport_factor_2_euk"/>
</dbReference>
<dbReference type="InterPro" id="IPR045875">
    <property type="entry name" value="NTF2"/>
</dbReference>
<dbReference type="PANTHER" id="PTHR12612">
    <property type="entry name" value="NUCLEAR TRANSPORT FACTOR 2"/>
    <property type="match status" value="1"/>
</dbReference>
<dbReference type="Gene3D" id="3.10.450.50">
    <property type="match status" value="1"/>
</dbReference>
<dbReference type="InterPro" id="IPR002075">
    <property type="entry name" value="NTF2_dom"/>
</dbReference>
<proteinExistence type="predicted"/>
<dbReference type="Pfam" id="PF02136">
    <property type="entry name" value="NTF2"/>
    <property type="match status" value="1"/>
</dbReference>
<keyword evidence="2" id="KW-0653">Protein transport</keyword>
<keyword evidence="1 2" id="KW-0963">Cytoplasm</keyword>
<accession>A0A9N8EJY0</accession>
<dbReference type="AlphaFoldDB" id="A0A9N8EJY0"/>
<keyword evidence="2" id="KW-0813">Transport</keyword>
<feature type="domain" description="NTF2" evidence="3">
    <location>
        <begin position="7"/>
        <end position="120"/>
    </location>
</feature>
<evidence type="ECO:0000256" key="2">
    <source>
        <dbReference type="RuleBase" id="RU369002"/>
    </source>
</evidence>
<dbReference type="FunFam" id="3.10.450.50:FF:000005">
    <property type="entry name" value="Nuclear transport factor 2"/>
    <property type="match status" value="1"/>
</dbReference>
<reference evidence="4" key="1">
    <citation type="submission" date="2020-06" db="EMBL/GenBank/DDBJ databases">
        <authorList>
            <consortium name="Plant Systems Biology data submission"/>
        </authorList>
    </citation>
    <scope>NUCLEOTIDE SEQUENCE</scope>
    <source>
        <strain evidence="4">D6</strain>
    </source>
</reference>
<comment type="function">
    <text evidence="2">Has a role in nuclear-cytoplasmic transport of proteins and mRNAs.</text>
</comment>
<dbReference type="GO" id="GO:0006606">
    <property type="term" value="P:protein import into nucleus"/>
    <property type="evidence" value="ECO:0007669"/>
    <property type="project" value="UniProtKB-ARBA"/>
</dbReference>
<name>A0A9N8EJY0_9STRA</name>
<dbReference type="GO" id="GO:0051028">
    <property type="term" value="P:mRNA transport"/>
    <property type="evidence" value="ECO:0007669"/>
    <property type="project" value="UniProtKB-UniRule"/>
</dbReference>
<organism evidence="4 5">
    <name type="scientific">Seminavis robusta</name>
    <dbReference type="NCBI Taxonomy" id="568900"/>
    <lineage>
        <taxon>Eukaryota</taxon>
        <taxon>Sar</taxon>
        <taxon>Stramenopiles</taxon>
        <taxon>Ochrophyta</taxon>
        <taxon>Bacillariophyta</taxon>
        <taxon>Bacillariophyceae</taxon>
        <taxon>Bacillariophycidae</taxon>
        <taxon>Naviculales</taxon>
        <taxon>Naviculaceae</taxon>
        <taxon>Seminavis</taxon>
    </lineage>
</organism>
<dbReference type="PROSITE" id="PS50177">
    <property type="entry name" value="NTF2_DOMAIN"/>
    <property type="match status" value="1"/>
</dbReference>
<dbReference type="CDD" id="cd00780">
    <property type="entry name" value="NTF2"/>
    <property type="match status" value="1"/>
</dbReference>
<protein>
    <recommendedName>
        <fullName evidence="2">Nuclear transport factor 2</fullName>
        <shortName evidence="2">NTF-2</shortName>
    </recommendedName>
</protein>
<sequence>MSDPQEVAKAFVTHFYQSFDNNAQSLAGLYNDTSMLTFEGDQFQGSQAIVAKLAQVGKCFHNVKSMDVQPSAAGNAIVIFVTGHVRIGDAQGNPLHFCELFQLVSTGPGAYYVHNDIFRLNYGL</sequence>
<evidence type="ECO:0000313" key="4">
    <source>
        <dbReference type="EMBL" id="CAB9521730.1"/>
    </source>
</evidence>
<evidence type="ECO:0000256" key="1">
    <source>
        <dbReference type="ARBA" id="ARBA00022490"/>
    </source>
</evidence>
<evidence type="ECO:0000259" key="3">
    <source>
        <dbReference type="PROSITE" id="PS50177"/>
    </source>
</evidence>
<dbReference type="InterPro" id="IPR032710">
    <property type="entry name" value="NTF2-like_dom_sf"/>
</dbReference>
<dbReference type="Proteomes" id="UP001153069">
    <property type="component" value="Unassembled WGS sequence"/>
</dbReference>
<dbReference type="EMBL" id="CAICTM010001224">
    <property type="protein sequence ID" value="CAB9521730.1"/>
    <property type="molecule type" value="Genomic_DNA"/>
</dbReference>